<dbReference type="Pfam" id="PF13340">
    <property type="entry name" value="DUF4096"/>
    <property type="match status" value="1"/>
</dbReference>
<keyword evidence="2" id="KW-1133">Transmembrane helix</keyword>
<feature type="domain" description="Insertion element IS402-like" evidence="4">
    <location>
        <begin position="25"/>
        <end position="103"/>
    </location>
</feature>
<feature type="domain" description="Transposase IS4-like" evidence="3">
    <location>
        <begin position="120"/>
        <end position="209"/>
    </location>
</feature>
<dbReference type="Pfam" id="PF01609">
    <property type="entry name" value="DDE_Tnp_1"/>
    <property type="match status" value="1"/>
</dbReference>
<dbReference type="GO" id="GO:0003677">
    <property type="term" value="F:DNA binding"/>
    <property type="evidence" value="ECO:0007669"/>
    <property type="project" value="InterPro"/>
</dbReference>
<feature type="region of interest" description="Disordered" evidence="1">
    <location>
        <begin position="226"/>
        <end position="262"/>
    </location>
</feature>
<keyword evidence="2" id="KW-0472">Membrane</keyword>
<proteinExistence type="predicted"/>
<evidence type="ECO:0000313" key="5">
    <source>
        <dbReference type="EMBL" id="SFF71341.1"/>
    </source>
</evidence>
<dbReference type="PANTHER" id="PTHR30007">
    <property type="entry name" value="PHP DOMAIN PROTEIN"/>
    <property type="match status" value="1"/>
</dbReference>
<evidence type="ECO:0000313" key="6">
    <source>
        <dbReference type="Proteomes" id="UP000181942"/>
    </source>
</evidence>
<dbReference type="InterPro" id="IPR002559">
    <property type="entry name" value="Transposase_11"/>
</dbReference>
<dbReference type="NCBIfam" id="NF033580">
    <property type="entry name" value="transpos_IS5_3"/>
    <property type="match status" value="1"/>
</dbReference>
<feature type="transmembrane region" description="Helical" evidence="2">
    <location>
        <begin position="157"/>
        <end position="175"/>
    </location>
</feature>
<evidence type="ECO:0000256" key="1">
    <source>
        <dbReference type="SAM" id="MobiDB-lite"/>
    </source>
</evidence>
<sequence>MRADCSACACWGAGMDRRPYPSDLLDDQWALVEPMITAWKQDRVGRSATGDPGVCDLREVVNAIFYQNRTGCQWRYLPHDLPAWSAVFYYFTLWRQDGLDQRIQELLRCQVREKARRAEDPSLVITDTQSVRAAAGVPKTTTGLDANKRTPGRKRGLAVDVLGLIIGVVVLAASAHDNAAGTVLFDLAAERCGNRLEKALADQGFKDEVIIHGALPDVTVEVVRRKPGRPGQGLRPAAEAVGGRAGQRHPDAAPAPGPRVRPPARELRLTRLLGLHREHVPSPHHNTRPGLARHPPGGRVTEFLTVLQARHDEAVVHADELRGQTEDLTSALAETEALLPELATARKAIAELAPTDDGGELDPPEPTTAYQAIMNAFNQHPDQAFRVRELHELLGMPTDDPAMNVTRSRRGRLTRQGFLTQPGRAATRNGLDVL</sequence>
<gene>
    <name evidence="5" type="ORF">SAMN02787118_11129</name>
</gene>
<evidence type="ECO:0000259" key="4">
    <source>
        <dbReference type="Pfam" id="PF13340"/>
    </source>
</evidence>
<evidence type="ECO:0000256" key="2">
    <source>
        <dbReference type="SAM" id="Phobius"/>
    </source>
</evidence>
<protein>
    <submittedName>
        <fullName evidence="5">Transposase</fullName>
    </submittedName>
</protein>
<reference evidence="5 6" key="1">
    <citation type="submission" date="2016-10" db="EMBL/GenBank/DDBJ databases">
        <authorList>
            <person name="de Groot N.N."/>
        </authorList>
    </citation>
    <scope>NUCLEOTIDE SEQUENCE [LARGE SCALE GENOMIC DNA]</scope>
    <source>
        <strain evidence="5 6">OK461</strain>
    </source>
</reference>
<dbReference type="EMBL" id="FONR01000011">
    <property type="protein sequence ID" value="SFF71341.1"/>
    <property type="molecule type" value="Genomic_DNA"/>
</dbReference>
<dbReference type="GO" id="GO:0006313">
    <property type="term" value="P:DNA transposition"/>
    <property type="evidence" value="ECO:0007669"/>
    <property type="project" value="InterPro"/>
</dbReference>
<keyword evidence="2" id="KW-0812">Transmembrane</keyword>
<dbReference type="Proteomes" id="UP000181942">
    <property type="component" value="Unassembled WGS sequence"/>
</dbReference>
<evidence type="ECO:0000259" key="3">
    <source>
        <dbReference type="Pfam" id="PF01609"/>
    </source>
</evidence>
<dbReference type="InterPro" id="IPR025161">
    <property type="entry name" value="IS402-like_dom"/>
</dbReference>
<dbReference type="AlphaFoldDB" id="A0A1I2L202"/>
<organism evidence="5 6">
    <name type="scientific">Streptomyces mirabilis</name>
    <dbReference type="NCBI Taxonomy" id="68239"/>
    <lineage>
        <taxon>Bacteria</taxon>
        <taxon>Bacillati</taxon>
        <taxon>Actinomycetota</taxon>
        <taxon>Actinomycetes</taxon>
        <taxon>Kitasatosporales</taxon>
        <taxon>Streptomycetaceae</taxon>
        <taxon>Streptomyces</taxon>
    </lineage>
</organism>
<name>A0A1I2L202_9ACTN</name>
<dbReference type="PANTHER" id="PTHR30007:SF0">
    <property type="entry name" value="TRANSPOSASE"/>
    <property type="match status" value="1"/>
</dbReference>
<accession>A0A1I2L202</accession>
<dbReference type="GO" id="GO:0004803">
    <property type="term" value="F:transposase activity"/>
    <property type="evidence" value="ECO:0007669"/>
    <property type="project" value="InterPro"/>
</dbReference>